<dbReference type="PATRIC" id="fig|176280.10.peg.154"/>
<name>A0A0H2VE95_STAES</name>
<dbReference type="GO" id="GO:0016020">
    <property type="term" value="C:membrane"/>
    <property type="evidence" value="ECO:0007669"/>
    <property type="project" value="InterPro"/>
</dbReference>
<dbReference type="Gene3D" id="3.40.50.12580">
    <property type="match status" value="1"/>
</dbReference>
<dbReference type="HOGENOM" id="CLU_332297_0_0_9"/>
<dbReference type="GO" id="GO:0047355">
    <property type="term" value="F:CDP-glycerol glycerophosphotransferase activity"/>
    <property type="evidence" value="ECO:0007669"/>
    <property type="project" value="InterPro"/>
</dbReference>
<dbReference type="EMBL" id="AE015929">
    <property type="protein sequence ID" value="AAO03765.1"/>
    <property type="molecule type" value="Genomic_DNA"/>
</dbReference>
<dbReference type="KEGG" id="sep:SE_0168"/>
<proteinExistence type="predicted"/>
<dbReference type="InterPro" id="IPR051612">
    <property type="entry name" value="Teichoic_Acid_Biosynth"/>
</dbReference>
<evidence type="ECO:0000313" key="1">
    <source>
        <dbReference type="EMBL" id="AAO03765.1"/>
    </source>
</evidence>
<reference evidence="1 2" key="1">
    <citation type="journal article" date="2003" name="Mol. Microbiol.">
        <title>Genome-based analysis of virulence genes in a non-biofilm-forming Staphylococcus epidermidis strain (ATCC 12228).</title>
        <authorList>
            <person name="Zhang Y.Q."/>
            <person name="Ren S.X."/>
            <person name="Li H.L."/>
            <person name="Wang Y.X."/>
            <person name="Fu G."/>
            <person name="Yang J."/>
            <person name="Qin Z.Q."/>
            <person name="Miao Y.G."/>
            <person name="Wang W.Y."/>
            <person name="Chen R.S."/>
            <person name="Shen Y."/>
            <person name="Chen Z."/>
            <person name="Yuan Z.H."/>
            <person name="Zhao G.P."/>
            <person name="Qu D."/>
            <person name="Danchin A."/>
            <person name="Wen Y.M."/>
        </authorList>
    </citation>
    <scope>NUCLEOTIDE SEQUENCE [LARGE SCALE GENOMIC DNA]</scope>
    <source>
        <strain evidence="2">ATCC 12228 / FDA PCI 1200</strain>
    </source>
</reference>
<dbReference type="Pfam" id="PF04464">
    <property type="entry name" value="Glyphos_transf"/>
    <property type="match status" value="1"/>
</dbReference>
<dbReference type="OrthoDB" id="396512at2"/>
<sequence length="882" mass="104193">MRKVIILLNKSISLKKKIKSSNSKIANKLVKKFILNDICSNDDYTDIEIYLDNFHFFNSKLLKIRINQSNFSFETIRETANIIRLRVENKNLLNKGSIDLEFIYNRKKLWITYSKNLTNTFILNDCIYSLEKFNYILRLSKYENYLKTYNHSIQVKNIVKEENQLLLNTEYNIDSLILLNVNAQFEIPIYNNKLSLSELSKISPEGKYSIFVAIKKSLYPLEITNTQILSHLTTQQEWVGNQLKINFKKLNVQNLFIQTLLNDSNIKISFEINENDFDHYHLSYLCLVENDLTYFNPQKLETIANKNKIITKINLNDFNNVKKKKLAIVFEDKLNGKQIFYILNTKNKVSFKGSFTFNNKLYNLNIKKQKGITLLTSKPKIKSVVNFITDDLISCHLTYANIHEVFSTYITFEDRESQNKYELPIYKGEQSIEIPYDELEKLSTSSKNIIDIFLSTYDGKTLLQKEKIRYTDGIYKKDNYLSFKCIEKENQKSYYMITLTPFKNLKIENFNLTNDEFQILENGKKSNDIWLIGERRDTAQDNGITFFKWLQNHTHIDAYYVIDSHSNDFKKIKHLPNVLSFASKEHFEVASKANVLISTHDLENIVPYKTAARFWGYEDTIKVFLQHGVLGRKKVEYDKKYYDFPFNLFNVSSTYEKKEVVMKQLGYHDDEVAVTGLPRFDHLPQKNTNEIKKILIMPTWRDWLNSTYAFDNSDYMKHYLSLINSPKLQALINEYDIEINFYPHYRSQMFFKSFLTDNKSDINYIELGDKTVQELLVEHDLLITDYSSVSFDFSYMKKPVIFYHFDVKKFFRKGILRSIKDTFIGDIAHTEKELISLIEDNIKNPKNMEYQNLSSIFDYTDHHNNQRVYHSILDLIQDNTSS</sequence>
<evidence type="ECO:0000313" key="2">
    <source>
        <dbReference type="Proteomes" id="UP000001411"/>
    </source>
</evidence>
<dbReference type="PANTHER" id="PTHR37316">
    <property type="entry name" value="TEICHOIC ACID GLYCEROL-PHOSPHATE PRIMASE"/>
    <property type="match status" value="1"/>
</dbReference>
<accession>A0A0H2VE95</accession>
<dbReference type="InterPro" id="IPR043148">
    <property type="entry name" value="TagF_C"/>
</dbReference>
<dbReference type="PANTHER" id="PTHR37316:SF3">
    <property type="entry name" value="TEICHOIC ACID GLYCEROL-PHOSPHATE TRANSFERASE"/>
    <property type="match status" value="1"/>
</dbReference>
<dbReference type="eggNOG" id="COG1887">
    <property type="taxonomic scope" value="Bacteria"/>
</dbReference>
<protein>
    <submittedName>
        <fullName evidence="1">Galactosamine-containing minor teichoic acid biosynthesis protein</fullName>
    </submittedName>
</protein>
<dbReference type="AlphaFoldDB" id="A0A0H2VE95"/>
<organism evidence="1 2">
    <name type="scientific">Staphylococcus epidermidis (strain ATCC 12228 / FDA PCI 1200)</name>
    <dbReference type="NCBI Taxonomy" id="176280"/>
    <lineage>
        <taxon>Bacteria</taxon>
        <taxon>Bacillati</taxon>
        <taxon>Bacillota</taxon>
        <taxon>Bacilli</taxon>
        <taxon>Bacillales</taxon>
        <taxon>Staphylococcaceae</taxon>
        <taxon>Staphylococcus</taxon>
    </lineage>
</organism>
<dbReference type="SUPFAM" id="SSF53756">
    <property type="entry name" value="UDP-Glycosyltransferase/glycogen phosphorylase"/>
    <property type="match status" value="1"/>
</dbReference>
<gene>
    <name evidence="1" type="ordered locus">SE_0168</name>
</gene>
<dbReference type="Proteomes" id="UP000001411">
    <property type="component" value="Chromosome"/>
</dbReference>
<dbReference type="InterPro" id="IPR007554">
    <property type="entry name" value="Glycerophosphate_synth"/>
</dbReference>